<feature type="binding site" evidence="8">
    <location>
        <position position="8"/>
    </location>
    <ligand>
        <name>Mg(2+)</name>
        <dbReference type="ChEBI" id="CHEBI:18420"/>
    </ligand>
</feature>
<keyword evidence="2 8" id="KW-1277">Toxin-antitoxin system</keyword>
<keyword evidence="8" id="KW-0800">Toxin</keyword>
<comment type="similarity">
    <text evidence="7 8">Belongs to the PINc/VapC protein family.</text>
</comment>
<organism evidence="10 11">
    <name type="scientific">Agromyces seonyuensis</name>
    <dbReference type="NCBI Taxonomy" id="2662446"/>
    <lineage>
        <taxon>Bacteria</taxon>
        <taxon>Bacillati</taxon>
        <taxon>Actinomycetota</taxon>
        <taxon>Actinomycetes</taxon>
        <taxon>Micrococcales</taxon>
        <taxon>Microbacteriaceae</taxon>
        <taxon>Agromyces</taxon>
    </lineage>
</organism>
<name>A0A6I4P2Y6_9MICO</name>
<dbReference type="CDD" id="cd18745">
    <property type="entry name" value="PIN_VapC4-5_FitB-like"/>
    <property type="match status" value="1"/>
</dbReference>
<dbReference type="InterPro" id="IPR022907">
    <property type="entry name" value="VapC_family"/>
</dbReference>
<dbReference type="Gene3D" id="3.40.50.1010">
    <property type="entry name" value="5'-nuclease"/>
    <property type="match status" value="1"/>
</dbReference>
<keyword evidence="3 8" id="KW-0540">Nuclease</keyword>
<evidence type="ECO:0000259" key="9">
    <source>
        <dbReference type="Pfam" id="PF01850"/>
    </source>
</evidence>
<evidence type="ECO:0000256" key="7">
    <source>
        <dbReference type="ARBA" id="ARBA00038093"/>
    </source>
</evidence>
<dbReference type="GO" id="GO:0016787">
    <property type="term" value="F:hydrolase activity"/>
    <property type="evidence" value="ECO:0007669"/>
    <property type="project" value="UniProtKB-KW"/>
</dbReference>
<evidence type="ECO:0000313" key="11">
    <source>
        <dbReference type="Proteomes" id="UP000438182"/>
    </source>
</evidence>
<comment type="function">
    <text evidence="8">Toxic component of a toxin-antitoxin (TA) system. An RNase.</text>
</comment>
<keyword evidence="11" id="KW-1185">Reference proteome</keyword>
<dbReference type="InterPro" id="IPR029060">
    <property type="entry name" value="PIN-like_dom_sf"/>
</dbReference>
<dbReference type="EC" id="3.1.-.-" evidence="8"/>
<dbReference type="InterPro" id="IPR050556">
    <property type="entry name" value="Type_II_TA_system_RNase"/>
</dbReference>
<dbReference type="InterPro" id="IPR002716">
    <property type="entry name" value="PIN_dom"/>
</dbReference>
<evidence type="ECO:0000313" key="10">
    <source>
        <dbReference type="EMBL" id="MWC00013.1"/>
    </source>
</evidence>
<comment type="cofactor">
    <cofactor evidence="1 8">
        <name>Mg(2+)</name>
        <dbReference type="ChEBI" id="CHEBI:18420"/>
    </cofactor>
</comment>
<evidence type="ECO:0000256" key="6">
    <source>
        <dbReference type="ARBA" id="ARBA00022842"/>
    </source>
</evidence>
<dbReference type="EMBL" id="WSTA01000094">
    <property type="protein sequence ID" value="MWC00013.1"/>
    <property type="molecule type" value="Genomic_DNA"/>
</dbReference>
<feature type="domain" description="PIN" evidence="9">
    <location>
        <begin position="5"/>
        <end position="126"/>
    </location>
</feature>
<reference evidence="10 11" key="1">
    <citation type="submission" date="2019-12" db="EMBL/GenBank/DDBJ databases">
        <authorList>
            <person name="Kim Y.S."/>
        </authorList>
    </citation>
    <scope>NUCLEOTIDE SEQUENCE [LARGE SCALE GENOMIC DNA]</scope>
    <source>
        <strain evidence="10 11">MMS17-SY077</strain>
    </source>
</reference>
<protein>
    <recommendedName>
        <fullName evidence="8">Ribonuclease VapC</fullName>
        <shortName evidence="8">RNase VapC</shortName>
        <ecNumber evidence="8">3.1.-.-</ecNumber>
    </recommendedName>
    <alternativeName>
        <fullName evidence="8">Toxin VapC</fullName>
    </alternativeName>
</protein>
<dbReference type="RefSeq" id="WP_160426664.1">
    <property type="nucleotide sequence ID" value="NZ_WSTA01000094.1"/>
</dbReference>
<evidence type="ECO:0000256" key="1">
    <source>
        <dbReference type="ARBA" id="ARBA00001946"/>
    </source>
</evidence>
<feature type="binding site" evidence="8">
    <location>
        <position position="99"/>
    </location>
    <ligand>
        <name>Mg(2+)</name>
        <dbReference type="ChEBI" id="CHEBI:18420"/>
    </ligand>
</feature>
<comment type="caution">
    <text evidence="10">The sequence shown here is derived from an EMBL/GenBank/DDBJ whole genome shotgun (WGS) entry which is preliminary data.</text>
</comment>
<dbReference type="PANTHER" id="PTHR33653:SF1">
    <property type="entry name" value="RIBONUCLEASE VAPC2"/>
    <property type="match status" value="1"/>
</dbReference>
<dbReference type="Pfam" id="PF01850">
    <property type="entry name" value="PIN"/>
    <property type="match status" value="1"/>
</dbReference>
<keyword evidence="6 8" id="KW-0460">Magnesium</keyword>
<evidence type="ECO:0000256" key="3">
    <source>
        <dbReference type="ARBA" id="ARBA00022722"/>
    </source>
</evidence>
<keyword evidence="4 8" id="KW-0479">Metal-binding</keyword>
<evidence type="ECO:0000256" key="4">
    <source>
        <dbReference type="ARBA" id="ARBA00022723"/>
    </source>
</evidence>
<dbReference type="GO" id="GO:0090729">
    <property type="term" value="F:toxin activity"/>
    <property type="evidence" value="ECO:0007669"/>
    <property type="project" value="UniProtKB-KW"/>
</dbReference>
<evidence type="ECO:0000256" key="8">
    <source>
        <dbReference type="HAMAP-Rule" id="MF_00265"/>
    </source>
</evidence>
<dbReference type="GO" id="GO:0000287">
    <property type="term" value="F:magnesium ion binding"/>
    <property type="evidence" value="ECO:0007669"/>
    <property type="project" value="UniProtKB-UniRule"/>
</dbReference>
<proteinExistence type="inferred from homology"/>
<dbReference type="GO" id="GO:0004540">
    <property type="term" value="F:RNA nuclease activity"/>
    <property type="evidence" value="ECO:0007669"/>
    <property type="project" value="InterPro"/>
</dbReference>
<sequence length="137" mass="14707">MSVEYLLDTNIVIFALRNRTPVLRERMHRVSGFAAVSTITVAELHEGVWRSADPTQARAAVDGLLALVDVLDFDQAAAAHAGGIRAALRTAGTPIGPFDTLLAGHARSAGLTMVTNNVREFARVDGLRVEDWSEPAT</sequence>
<evidence type="ECO:0000256" key="5">
    <source>
        <dbReference type="ARBA" id="ARBA00022801"/>
    </source>
</evidence>
<dbReference type="HAMAP" id="MF_00265">
    <property type="entry name" value="VapC_Nob1"/>
    <property type="match status" value="1"/>
</dbReference>
<dbReference type="SUPFAM" id="SSF88723">
    <property type="entry name" value="PIN domain-like"/>
    <property type="match status" value="1"/>
</dbReference>
<dbReference type="Proteomes" id="UP000438182">
    <property type="component" value="Unassembled WGS sequence"/>
</dbReference>
<keyword evidence="5 8" id="KW-0378">Hydrolase</keyword>
<accession>A0A6I4P2Y6</accession>
<dbReference type="PANTHER" id="PTHR33653">
    <property type="entry name" value="RIBONUCLEASE VAPC2"/>
    <property type="match status" value="1"/>
</dbReference>
<dbReference type="AlphaFoldDB" id="A0A6I4P2Y6"/>
<gene>
    <name evidence="8" type="primary">vapC</name>
    <name evidence="10" type="ORF">GB864_15805</name>
</gene>
<evidence type="ECO:0000256" key="2">
    <source>
        <dbReference type="ARBA" id="ARBA00022649"/>
    </source>
</evidence>